<protein>
    <recommendedName>
        <fullName evidence="3">Palmitoyl-protein thioesterase 1</fullName>
        <ecNumber evidence="2">3.1.2.22</ecNumber>
    </recommendedName>
    <alternativeName>
        <fullName evidence="8">Palmitoyl-protein hydrolase 1</fullName>
    </alternativeName>
</protein>
<evidence type="ECO:0000256" key="9">
    <source>
        <dbReference type="SAM" id="SignalP"/>
    </source>
</evidence>
<evidence type="ECO:0000256" key="1">
    <source>
        <dbReference type="ARBA" id="ARBA00010758"/>
    </source>
</evidence>
<dbReference type="FunFam" id="3.40.50.1820:FF:000107">
    <property type="entry name" value="Palmitoyl-protein thioesterase 1"/>
    <property type="match status" value="1"/>
</dbReference>
<dbReference type="Proteomes" id="UP001303373">
    <property type="component" value="Chromosome 1"/>
</dbReference>
<keyword evidence="11" id="KW-1185">Reference proteome</keyword>
<keyword evidence="5" id="KW-0378">Hydrolase</keyword>
<dbReference type="PANTHER" id="PTHR11247:SF8">
    <property type="entry name" value="PALMITOYL-PROTEIN THIOESTERASE 1"/>
    <property type="match status" value="1"/>
</dbReference>
<dbReference type="PRINTS" id="PR00414">
    <property type="entry name" value="PPTHIESTRASE"/>
</dbReference>
<comment type="similarity">
    <text evidence="1">Belongs to the palmitoyl-protein thioesterase family.</text>
</comment>
<dbReference type="Gene3D" id="3.40.50.1820">
    <property type="entry name" value="alpha/beta hydrolase"/>
    <property type="match status" value="1"/>
</dbReference>
<accession>A0AAQ3R503</accession>
<organism evidence="10 11">
    <name type="scientific">Acrodontium crateriforme</name>
    <dbReference type="NCBI Taxonomy" id="150365"/>
    <lineage>
        <taxon>Eukaryota</taxon>
        <taxon>Fungi</taxon>
        <taxon>Dikarya</taxon>
        <taxon>Ascomycota</taxon>
        <taxon>Pezizomycotina</taxon>
        <taxon>Dothideomycetes</taxon>
        <taxon>Dothideomycetidae</taxon>
        <taxon>Mycosphaerellales</taxon>
        <taxon>Teratosphaeriaceae</taxon>
        <taxon>Acrodontium</taxon>
    </lineage>
</organism>
<evidence type="ECO:0000256" key="6">
    <source>
        <dbReference type="ARBA" id="ARBA00023157"/>
    </source>
</evidence>
<dbReference type="PANTHER" id="PTHR11247">
    <property type="entry name" value="PALMITOYL-PROTEIN THIOESTERASE/DOLICHYLDIPHOSPHATASE 1"/>
    <property type="match status" value="1"/>
</dbReference>
<dbReference type="GO" id="GO:0008474">
    <property type="term" value="F:palmitoyl-(protein) hydrolase activity"/>
    <property type="evidence" value="ECO:0007669"/>
    <property type="project" value="UniProtKB-EC"/>
</dbReference>
<evidence type="ECO:0000313" key="11">
    <source>
        <dbReference type="Proteomes" id="UP001303373"/>
    </source>
</evidence>
<keyword evidence="7" id="KW-0325">Glycoprotein</keyword>
<dbReference type="EC" id="3.1.2.22" evidence="2"/>
<sequence length="354" mass="40177">MRALNVSAALTLCTYAAAAPLTAISEPLPLLIWHGLGDKFDNEGLQSVGNLAEQINPGTYVHIIRLDDDGNNDRAATFFGNLTTQIEQVCEDIKNEPKLRTADKKSVRVDALGFSQGGQFLRGLLERCDDLSMRSLVTFGSQHNGIAEFQDCRTWDFLCKGSTALIKGNAWTEYVQNKVVPAQYYRTVNESTALASDEYLESSNFLADVNNERVLKNEKYAEKVASLEKFVMFVFEEDTTVIPKESGWFAEVNRTTGEVTPLQNRTIYTEDWLGLKKLDKKNGLVFKKTPGGHMQLNEKVLIKTFQDYFGAEKKFRSTMELGYELEEEIHGRWNRWRHEGQQEYMTNPSKDALR</sequence>
<feature type="signal peptide" evidence="9">
    <location>
        <begin position="1"/>
        <end position="18"/>
    </location>
</feature>
<keyword evidence="6" id="KW-1015">Disulfide bond</keyword>
<proteinExistence type="inferred from homology"/>
<evidence type="ECO:0000256" key="4">
    <source>
        <dbReference type="ARBA" id="ARBA00022729"/>
    </source>
</evidence>
<dbReference type="Pfam" id="PF02089">
    <property type="entry name" value="Palm_thioest"/>
    <property type="match status" value="1"/>
</dbReference>
<name>A0AAQ3R503_9PEZI</name>
<feature type="chain" id="PRO_5043019116" description="Palmitoyl-protein thioesterase 1" evidence="9">
    <location>
        <begin position="19"/>
        <end position="354"/>
    </location>
</feature>
<gene>
    <name evidence="10" type="ORF">R9X50_00054400</name>
</gene>
<evidence type="ECO:0000256" key="8">
    <source>
        <dbReference type="ARBA" id="ARBA00031934"/>
    </source>
</evidence>
<evidence type="ECO:0000256" key="3">
    <source>
        <dbReference type="ARBA" id="ARBA00014212"/>
    </source>
</evidence>
<keyword evidence="4 9" id="KW-0732">Signal</keyword>
<reference evidence="10 11" key="1">
    <citation type="submission" date="2023-11" db="EMBL/GenBank/DDBJ databases">
        <title>An acidophilic fungus is an integral part of prey digestion in a carnivorous sundew plant.</title>
        <authorList>
            <person name="Tsai I.J."/>
        </authorList>
    </citation>
    <scope>NUCLEOTIDE SEQUENCE [LARGE SCALE GENOMIC DNA]</scope>
    <source>
        <strain evidence="10">169a</strain>
    </source>
</reference>
<evidence type="ECO:0000256" key="7">
    <source>
        <dbReference type="ARBA" id="ARBA00023180"/>
    </source>
</evidence>
<dbReference type="AlphaFoldDB" id="A0AAQ3R503"/>
<dbReference type="InterPro" id="IPR002472">
    <property type="entry name" value="Palm_thioest"/>
</dbReference>
<evidence type="ECO:0000313" key="10">
    <source>
        <dbReference type="EMBL" id="WPG97763.1"/>
    </source>
</evidence>
<dbReference type="SUPFAM" id="SSF53474">
    <property type="entry name" value="alpha/beta-Hydrolases"/>
    <property type="match status" value="1"/>
</dbReference>
<dbReference type="EMBL" id="CP138580">
    <property type="protein sequence ID" value="WPG97763.1"/>
    <property type="molecule type" value="Genomic_DNA"/>
</dbReference>
<evidence type="ECO:0000256" key="2">
    <source>
        <dbReference type="ARBA" id="ARBA00012423"/>
    </source>
</evidence>
<dbReference type="InterPro" id="IPR029058">
    <property type="entry name" value="AB_hydrolase_fold"/>
</dbReference>
<evidence type="ECO:0000256" key="5">
    <source>
        <dbReference type="ARBA" id="ARBA00022801"/>
    </source>
</evidence>